<gene>
    <name evidence="9" type="ORF">CEE75_10115</name>
    <name evidence="8" type="ORF">ERD32_00750</name>
</gene>
<evidence type="ECO:0000256" key="6">
    <source>
        <dbReference type="SAM" id="Phobius"/>
    </source>
</evidence>
<dbReference type="AlphaFoldDB" id="A0A135ZEU5"/>
<dbReference type="EMBL" id="NKLP01000184">
    <property type="protein sequence ID" value="TDN29702.1"/>
    <property type="molecule type" value="Genomic_DNA"/>
</dbReference>
<dbReference type="Pfam" id="PF02687">
    <property type="entry name" value="FtsX"/>
    <property type="match status" value="2"/>
</dbReference>
<dbReference type="GO" id="GO:0005886">
    <property type="term" value="C:plasma membrane"/>
    <property type="evidence" value="ECO:0007669"/>
    <property type="project" value="UniProtKB-SubCell"/>
</dbReference>
<protein>
    <submittedName>
        <fullName evidence="9">ABC transporter permease</fullName>
    </submittedName>
</protein>
<evidence type="ECO:0000313" key="11">
    <source>
        <dbReference type="Proteomes" id="UP000295195"/>
    </source>
</evidence>
<feature type="domain" description="ABC3 transporter permease C-terminal" evidence="7">
    <location>
        <begin position="318"/>
        <end position="441"/>
    </location>
</feature>
<organism evidence="9 11">
    <name type="scientific">Lactobacillus crispatus</name>
    <dbReference type="NCBI Taxonomy" id="47770"/>
    <lineage>
        <taxon>Bacteria</taxon>
        <taxon>Bacillati</taxon>
        <taxon>Bacillota</taxon>
        <taxon>Bacilli</taxon>
        <taxon>Lactobacillales</taxon>
        <taxon>Lactobacillaceae</taxon>
        <taxon>Lactobacillus</taxon>
    </lineage>
</organism>
<evidence type="ECO:0000259" key="7">
    <source>
        <dbReference type="Pfam" id="PF02687"/>
    </source>
</evidence>
<feature type="transmembrane region" description="Helical" evidence="6">
    <location>
        <begin position="361"/>
        <end position="387"/>
    </location>
</feature>
<feature type="transmembrane region" description="Helical" evidence="6">
    <location>
        <begin position="772"/>
        <end position="790"/>
    </location>
</feature>
<comment type="caution">
    <text evidence="9">The sequence shown here is derived from an EMBL/GenBank/DDBJ whole genome shotgun (WGS) entry which is preliminary data.</text>
</comment>
<feature type="transmembrane region" description="Helical" evidence="6">
    <location>
        <begin position="21"/>
        <end position="41"/>
    </location>
</feature>
<evidence type="ECO:0000256" key="4">
    <source>
        <dbReference type="ARBA" id="ARBA00022989"/>
    </source>
</evidence>
<keyword evidence="4 6" id="KW-1133">Transmembrane helix</keyword>
<evidence type="ECO:0000313" key="8">
    <source>
        <dbReference type="EMBL" id="RXF60428.1"/>
    </source>
</evidence>
<keyword evidence="5 6" id="KW-0472">Membrane</keyword>
<dbReference type="Proteomes" id="UP000295195">
    <property type="component" value="Unassembled WGS sequence"/>
</dbReference>
<feature type="transmembrane region" description="Helical" evidence="6">
    <location>
        <begin position="486"/>
        <end position="506"/>
    </location>
</feature>
<evidence type="ECO:0000313" key="10">
    <source>
        <dbReference type="Proteomes" id="UP000289808"/>
    </source>
</evidence>
<dbReference type="InterPro" id="IPR003838">
    <property type="entry name" value="ABC3_permease_C"/>
</dbReference>
<evidence type="ECO:0000256" key="1">
    <source>
        <dbReference type="ARBA" id="ARBA00004651"/>
    </source>
</evidence>
<dbReference type="STRING" id="47770.GCA_001567095_01757"/>
<sequence>MGDMQKTILWKDAWQAITHSLDRYIAIILLIALGTFAFTGLKMAGPDMRATGAEFFAKHNLADVTVTSNYGINSTDRLTIQNLPEVKEATFGYFQDVKIKNQPDTLRIFSQSDNLSSYELIKGHFPKNKTEIALSYLLQKKYRLGQNITFNKPGILKNKTYKIVGFVKASEFLDKNPIGQTNIGSGHLTGIAVANHNAFAAPVYQIARIIFKNTANLSPFGIAYRNRVYNDQTKLQTALNQNRADKYDKYRAMYQKQYRQAAAKQLLKRGIVVNPAQIKVPQNKLKIAYPNYVINSREESQGYASYRADSERVEVLANVFPVFLFAVAALVSLTTMMRFVEEERTNIGTLKALGYGNGAIAIKFLLYSTSAAILGVILGASLGYTFLPNLIIKAYLASSTLGTDYQLNFAWGPLLISLTIALLATTVVSMITLAQTLREQPSALLLPKPPKNGSRILLEYIPFLWKHMSFSAKVTARNIFRYKSRMLMTILGVAGCTGLLVMGFGIRDSLHGIGNIQYSEVQKNDVIALKNRHVNTTERQKLNKIFTSHDVTQTTAVQYQQLTKHLDSTGATENVMLIAPQSTKNFSKSINLQERQSKKKLVLSNNGVVISEKLATILHAHKGSTISLKNEHGKLLKFKVSGICEMYLGHYIFMSPAEYAKETGKKFTTNAYLVTMAKHSPGNISHISQKMIKTGAIETVVSTSSNRKLLSSFTGSLNEVILILILISGMLALVVIYNLTNINVAERIRELSTIKVLGFYDNETTMYIYRETIILSALGIIVGFGFGWWLHHFIITSLPPDVAMFDPNMYPLNFVFSALIPAIITAILAIVVHHKIKRINILDALSSID</sequence>
<comment type="subcellular location">
    <subcellularLocation>
        <location evidence="1">Cell membrane</location>
        <topology evidence="1">Multi-pass membrane protein</topology>
    </subcellularLocation>
</comment>
<accession>A0A135ZEU5</accession>
<feature type="transmembrane region" description="Helical" evidence="6">
    <location>
        <begin position="720"/>
        <end position="739"/>
    </location>
</feature>
<evidence type="ECO:0000313" key="9">
    <source>
        <dbReference type="EMBL" id="TDN29702.1"/>
    </source>
</evidence>
<reference evidence="8 10" key="2">
    <citation type="submission" date="2019-01" db="EMBL/GenBank/DDBJ databases">
        <title>The genome sequence of Lactobacillus crispatus L49.</title>
        <authorList>
            <person name="Zhong J."/>
            <person name="Zhang J."/>
        </authorList>
    </citation>
    <scope>NUCLEOTIDE SEQUENCE [LARGE SCALE GENOMIC DNA]</scope>
    <source>
        <strain evidence="8 10">L49</strain>
    </source>
</reference>
<evidence type="ECO:0000256" key="2">
    <source>
        <dbReference type="ARBA" id="ARBA00022475"/>
    </source>
</evidence>
<feature type="transmembrane region" description="Helical" evidence="6">
    <location>
        <begin position="810"/>
        <end position="832"/>
    </location>
</feature>
<feature type="transmembrane region" description="Helical" evidence="6">
    <location>
        <begin position="319"/>
        <end position="340"/>
    </location>
</feature>
<name>A0A135ZEU5_9LACO</name>
<feature type="transmembrane region" description="Helical" evidence="6">
    <location>
        <begin position="407"/>
        <end position="434"/>
    </location>
</feature>
<dbReference type="EMBL" id="SCLX01000003">
    <property type="protein sequence ID" value="RXF60428.1"/>
    <property type="molecule type" value="Genomic_DNA"/>
</dbReference>
<keyword evidence="3 6" id="KW-0812">Transmembrane</keyword>
<dbReference type="InterPro" id="IPR038766">
    <property type="entry name" value="Membrane_comp_ABC_pdt"/>
</dbReference>
<dbReference type="PANTHER" id="PTHR30287:SF1">
    <property type="entry name" value="INNER MEMBRANE PROTEIN"/>
    <property type="match status" value="1"/>
</dbReference>
<dbReference type="PANTHER" id="PTHR30287">
    <property type="entry name" value="MEMBRANE COMPONENT OF PREDICTED ABC SUPERFAMILY METABOLITE UPTAKE TRANSPORTER"/>
    <property type="match status" value="1"/>
</dbReference>
<evidence type="ECO:0000256" key="5">
    <source>
        <dbReference type="ARBA" id="ARBA00023136"/>
    </source>
</evidence>
<evidence type="ECO:0000256" key="3">
    <source>
        <dbReference type="ARBA" id="ARBA00022692"/>
    </source>
</evidence>
<feature type="domain" description="ABC3 transporter permease C-terminal" evidence="7">
    <location>
        <begin position="723"/>
        <end position="839"/>
    </location>
</feature>
<dbReference type="Proteomes" id="UP000289808">
    <property type="component" value="Unassembled WGS sequence"/>
</dbReference>
<proteinExistence type="predicted"/>
<reference evidence="9 11" key="1">
    <citation type="submission" date="2017-06" db="EMBL/GenBank/DDBJ databases">
        <authorList>
            <person name="Swanenburg J."/>
            <person name="Kort R."/>
        </authorList>
    </citation>
    <scope>NUCLEOTIDE SEQUENCE [LARGE SCALE GENOMIC DNA]</scope>
    <source>
        <strain evidence="9 11">RL05</strain>
    </source>
</reference>
<keyword evidence="2" id="KW-1003">Cell membrane</keyword>